<accession>A0ABN1PY43</accession>
<name>A0ABN1PY43_9ACTN</name>
<gene>
    <name evidence="2" type="ORF">GCM10009560_42510</name>
</gene>
<feature type="region of interest" description="Disordered" evidence="1">
    <location>
        <begin position="64"/>
        <end position="90"/>
    </location>
</feature>
<evidence type="ECO:0000256" key="1">
    <source>
        <dbReference type="SAM" id="MobiDB-lite"/>
    </source>
</evidence>
<protein>
    <submittedName>
        <fullName evidence="2">Uncharacterized protein</fullName>
    </submittedName>
</protein>
<keyword evidence="3" id="KW-1185">Reference proteome</keyword>
<organism evidence="2 3">
    <name type="scientific">Nonomuraea longicatena</name>
    <dbReference type="NCBI Taxonomy" id="83682"/>
    <lineage>
        <taxon>Bacteria</taxon>
        <taxon>Bacillati</taxon>
        <taxon>Actinomycetota</taxon>
        <taxon>Actinomycetes</taxon>
        <taxon>Streptosporangiales</taxon>
        <taxon>Streptosporangiaceae</taxon>
        <taxon>Nonomuraea</taxon>
    </lineage>
</organism>
<dbReference type="Proteomes" id="UP001501578">
    <property type="component" value="Unassembled WGS sequence"/>
</dbReference>
<evidence type="ECO:0000313" key="2">
    <source>
        <dbReference type="EMBL" id="GAA0934858.1"/>
    </source>
</evidence>
<proteinExistence type="predicted"/>
<reference evidence="2 3" key="1">
    <citation type="journal article" date="2019" name="Int. J. Syst. Evol. Microbiol.">
        <title>The Global Catalogue of Microorganisms (GCM) 10K type strain sequencing project: providing services to taxonomists for standard genome sequencing and annotation.</title>
        <authorList>
            <consortium name="The Broad Institute Genomics Platform"/>
            <consortium name="The Broad Institute Genome Sequencing Center for Infectious Disease"/>
            <person name="Wu L."/>
            <person name="Ma J."/>
        </authorList>
    </citation>
    <scope>NUCLEOTIDE SEQUENCE [LARGE SCALE GENOMIC DNA]</scope>
    <source>
        <strain evidence="2 3">JCM 11136</strain>
    </source>
</reference>
<dbReference type="EMBL" id="BAAAHQ010000022">
    <property type="protein sequence ID" value="GAA0934858.1"/>
    <property type="molecule type" value="Genomic_DNA"/>
</dbReference>
<feature type="compositionally biased region" description="Low complexity" evidence="1">
    <location>
        <begin position="102"/>
        <end position="113"/>
    </location>
</feature>
<evidence type="ECO:0000313" key="3">
    <source>
        <dbReference type="Proteomes" id="UP001501578"/>
    </source>
</evidence>
<comment type="caution">
    <text evidence="2">The sequence shown here is derived from an EMBL/GenBank/DDBJ whole genome shotgun (WGS) entry which is preliminary data.</text>
</comment>
<sequence>MRAEWGTLVLRSRGSEASLNVSSVTGGFLPGGKWRDREWLFEPFMMFYRTQRSSSPLFALRTGSLSRTPARSGRDVGHTGRPPFPLGDLRPRAVSRRRAALAAAGAGNASRTAITGSGGWRPTR</sequence>
<feature type="region of interest" description="Disordered" evidence="1">
    <location>
        <begin position="102"/>
        <end position="124"/>
    </location>
</feature>